<feature type="region of interest" description="Disordered" evidence="1">
    <location>
        <begin position="35"/>
        <end position="81"/>
    </location>
</feature>
<keyword evidence="4" id="KW-1185">Reference proteome</keyword>
<sequence length="100" mass="11522">MTRVVMIHNLFFIGLLFMYNLNLSLQNPLPIKYDRRLKAMPPPPSPRYSHAPQPVYKPPPRPVHPRPRSPPPPRPPPPRCFNIPPRECFPVFPSPPPPAH</sequence>
<evidence type="ECO:0000256" key="2">
    <source>
        <dbReference type="SAM" id="Phobius"/>
    </source>
</evidence>
<comment type="caution">
    <text evidence="3">The sequence shown here is derived from an EMBL/GenBank/DDBJ whole genome shotgun (WGS) entry which is preliminary data.</text>
</comment>
<evidence type="ECO:0000256" key="1">
    <source>
        <dbReference type="SAM" id="MobiDB-lite"/>
    </source>
</evidence>
<dbReference type="EMBL" id="NKXS01002981">
    <property type="protein sequence ID" value="PIN11275.1"/>
    <property type="molecule type" value="Genomic_DNA"/>
</dbReference>
<proteinExistence type="predicted"/>
<organism evidence="3 4">
    <name type="scientific">Handroanthus impetiginosus</name>
    <dbReference type="NCBI Taxonomy" id="429701"/>
    <lineage>
        <taxon>Eukaryota</taxon>
        <taxon>Viridiplantae</taxon>
        <taxon>Streptophyta</taxon>
        <taxon>Embryophyta</taxon>
        <taxon>Tracheophyta</taxon>
        <taxon>Spermatophyta</taxon>
        <taxon>Magnoliopsida</taxon>
        <taxon>eudicotyledons</taxon>
        <taxon>Gunneridae</taxon>
        <taxon>Pentapetalae</taxon>
        <taxon>asterids</taxon>
        <taxon>lamiids</taxon>
        <taxon>Lamiales</taxon>
        <taxon>Bignoniaceae</taxon>
        <taxon>Crescentiina</taxon>
        <taxon>Tabebuia alliance</taxon>
        <taxon>Handroanthus</taxon>
    </lineage>
</organism>
<name>A0A2G9H1A1_9LAMI</name>
<gene>
    <name evidence="3" type="ORF">CDL12_16127</name>
</gene>
<reference evidence="4" key="1">
    <citation type="journal article" date="2018" name="Gigascience">
        <title>Genome assembly of the Pink Ipe (Handroanthus impetiginosus, Bignoniaceae), a highly valued, ecologically keystone Neotropical timber forest tree.</title>
        <authorList>
            <person name="Silva-Junior O.B."/>
            <person name="Grattapaglia D."/>
            <person name="Novaes E."/>
            <person name="Collevatti R.G."/>
        </authorList>
    </citation>
    <scope>NUCLEOTIDE SEQUENCE [LARGE SCALE GENOMIC DNA]</scope>
    <source>
        <strain evidence="4">cv. UFG-1</strain>
    </source>
</reference>
<protein>
    <recommendedName>
        <fullName evidence="5">Transmembrane protein</fullName>
    </recommendedName>
</protein>
<accession>A0A2G9H1A1</accession>
<dbReference type="Proteomes" id="UP000231279">
    <property type="component" value="Unassembled WGS sequence"/>
</dbReference>
<dbReference type="AlphaFoldDB" id="A0A2G9H1A1"/>
<evidence type="ECO:0000313" key="3">
    <source>
        <dbReference type="EMBL" id="PIN11275.1"/>
    </source>
</evidence>
<keyword evidence="2" id="KW-0812">Transmembrane</keyword>
<feature type="compositionally biased region" description="Pro residues" evidence="1">
    <location>
        <begin position="55"/>
        <end position="79"/>
    </location>
</feature>
<feature type="transmembrane region" description="Helical" evidence="2">
    <location>
        <begin position="6"/>
        <end position="25"/>
    </location>
</feature>
<evidence type="ECO:0000313" key="4">
    <source>
        <dbReference type="Proteomes" id="UP000231279"/>
    </source>
</evidence>
<keyword evidence="2" id="KW-1133">Transmembrane helix</keyword>
<keyword evidence="2" id="KW-0472">Membrane</keyword>
<evidence type="ECO:0008006" key="5">
    <source>
        <dbReference type="Google" id="ProtNLM"/>
    </source>
</evidence>